<dbReference type="EMBL" id="UINC01180531">
    <property type="protein sequence ID" value="SVD89773.1"/>
    <property type="molecule type" value="Genomic_DNA"/>
</dbReference>
<protein>
    <recommendedName>
        <fullName evidence="4">XdhC- CoxI domain-containing protein</fullName>
    </recommendedName>
</protein>
<feature type="non-terminal residue" evidence="3">
    <location>
        <position position="221"/>
    </location>
</feature>
<sequence>MSEEFFLEYIRLKNQRETFATAMVVQHGTPISGRTGDKAIIRVDGSIHGWIGGGCTHPIVIEEALSLMEAGESRLITIDPESRSAQVAEVKHFQMTCHSGGSLSIYIEPVYPKPQIVVMGDSPVGQSLLQLSSNLGYETIWVSESQSSAGEKSANRNHQGFDMKTINSRGRSFLIVCTQGEGDWQALKAALDTSPDYLAFVGSRRKTVTLKKELAKEGVCS</sequence>
<dbReference type="Pfam" id="PF13478">
    <property type="entry name" value="XdhC_C"/>
    <property type="match status" value="1"/>
</dbReference>
<evidence type="ECO:0000259" key="1">
    <source>
        <dbReference type="Pfam" id="PF02625"/>
    </source>
</evidence>
<dbReference type="Pfam" id="PF02625">
    <property type="entry name" value="XdhC_CoxI"/>
    <property type="match status" value="1"/>
</dbReference>
<dbReference type="InterPro" id="IPR052698">
    <property type="entry name" value="MoCofactor_Util/Proc"/>
</dbReference>
<organism evidence="3">
    <name type="scientific">marine metagenome</name>
    <dbReference type="NCBI Taxonomy" id="408172"/>
    <lineage>
        <taxon>unclassified sequences</taxon>
        <taxon>metagenomes</taxon>
        <taxon>ecological metagenomes</taxon>
    </lineage>
</organism>
<gene>
    <name evidence="3" type="ORF">METZ01_LOCUS442627</name>
</gene>
<dbReference type="InterPro" id="IPR003777">
    <property type="entry name" value="XdhC_CoxI"/>
</dbReference>
<feature type="domain" description="XdhC Rossmann" evidence="2">
    <location>
        <begin position="116"/>
        <end position="219"/>
    </location>
</feature>
<dbReference type="AlphaFoldDB" id="A0A382Z2U8"/>
<dbReference type="InterPro" id="IPR027051">
    <property type="entry name" value="XdhC_Rossmann_dom"/>
</dbReference>
<evidence type="ECO:0008006" key="4">
    <source>
        <dbReference type="Google" id="ProtNLM"/>
    </source>
</evidence>
<name>A0A382Z2U8_9ZZZZ</name>
<evidence type="ECO:0000313" key="3">
    <source>
        <dbReference type="EMBL" id="SVD89773.1"/>
    </source>
</evidence>
<evidence type="ECO:0000259" key="2">
    <source>
        <dbReference type="Pfam" id="PF13478"/>
    </source>
</evidence>
<dbReference type="Gene3D" id="3.40.50.720">
    <property type="entry name" value="NAD(P)-binding Rossmann-like Domain"/>
    <property type="match status" value="1"/>
</dbReference>
<feature type="domain" description="XdhC- CoxI" evidence="1">
    <location>
        <begin position="14"/>
        <end position="78"/>
    </location>
</feature>
<dbReference type="PANTHER" id="PTHR30388:SF6">
    <property type="entry name" value="XANTHINE DEHYDROGENASE SUBUNIT A-RELATED"/>
    <property type="match status" value="1"/>
</dbReference>
<accession>A0A382Z2U8</accession>
<proteinExistence type="predicted"/>
<dbReference type="PANTHER" id="PTHR30388">
    <property type="entry name" value="ALDEHYDE OXIDOREDUCTASE MOLYBDENUM COFACTOR ASSEMBLY PROTEIN"/>
    <property type="match status" value="1"/>
</dbReference>
<reference evidence="3" key="1">
    <citation type="submission" date="2018-05" db="EMBL/GenBank/DDBJ databases">
        <authorList>
            <person name="Lanie J.A."/>
            <person name="Ng W.-L."/>
            <person name="Kazmierczak K.M."/>
            <person name="Andrzejewski T.M."/>
            <person name="Davidsen T.M."/>
            <person name="Wayne K.J."/>
            <person name="Tettelin H."/>
            <person name="Glass J.I."/>
            <person name="Rusch D."/>
            <person name="Podicherti R."/>
            <person name="Tsui H.-C.T."/>
            <person name="Winkler M.E."/>
        </authorList>
    </citation>
    <scope>NUCLEOTIDE SEQUENCE</scope>
</reference>